<evidence type="ECO:0000313" key="8">
    <source>
        <dbReference type="EMBL" id="GAF27218.1"/>
    </source>
</evidence>
<dbReference type="AlphaFoldDB" id="A0A0S6UE12"/>
<accession>A0A0S6UE12</accession>
<evidence type="ECO:0000256" key="2">
    <source>
        <dbReference type="ARBA" id="ARBA00008034"/>
    </source>
</evidence>
<dbReference type="Proteomes" id="UP000063718">
    <property type="component" value="Unassembled WGS sequence"/>
</dbReference>
<reference evidence="8" key="1">
    <citation type="journal article" date="2014" name="Gene">
        <title>Genome-guided analysis of transformation efficiency and carbon dioxide assimilation by Moorella thermoacetica Y72.</title>
        <authorList>
            <person name="Tsukahara K."/>
            <person name="Kita A."/>
            <person name="Nakashimada Y."/>
            <person name="Hoshino T."/>
            <person name="Murakami K."/>
        </authorList>
    </citation>
    <scope>NUCLEOTIDE SEQUENCE [LARGE SCALE GENOMIC DNA]</scope>
    <source>
        <strain evidence="8">Y72</strain>
    </source>
</reference>
<evidence type="ECO:0000256" key="3">
    <source>
        <dbReference type="ARBA" id="ARBA00022692"/>
    </source>
</evidence>
<dbReference type="RefSeq" id="WP_025774963.1">
    <property type="nucleotide sequence ID" value="NZ_DF238840.1"/>
</dbReference>
<keyword evidence="3 6" id="KW-0812">Transmembrane</keyword>
<keyword evidence="4 7" id="KW-1133">Transmembrane helix</keyword>
<dbReference type="EMBL" id="DF238840">
    <property type="protein sequence ID" value="GAF27218.1"/>
    <property type="molecule type" value="Genomic_DNA"/>
</dbReference>
<dbReference type="PANTHER" id="PTHR30477:SF19">
    <property type="entry name" value="METAL ABC TRANSPORTER PERMEASE"/>
    <property type="match status" value="1"/>
</dbReference>
<feature type="transmembrane region" description="Helical" evidence="7">
    <location>
        <begin position="91"/>
        <end position="111"/>
    </location>
</feature>
<protein>
    <submittedName>
        <fullName evidence="8">ABC-type Mn2+/Zn2+ transport systems, permease components</fullName>
    </submittedName>
</protein>
<dbReference type="GO" id="GO:0010043">
    <property type="term" value="P:response to zinc ion"/>
    <property type="evidence" value="ECO:0007669"/>
    <property type="project" value="TreeGrafter"/>
</dbReference>
<feature type="transmembrane region" description="Helical" evidence="7">
    <location>
        <begin position="60"/>
        <end position="79"/>
    </location>
</feature>
<dbReference type="PROSITE" id="PS51257">
    <property type="entry name" value="PROKAR_LIPOPROTEIN"/>
    <property type="match status" value="1"/>
</dbReference>
<evidence type="ECO:0000256" key="1">
    <source>
        <dbReference type="ARBA" id="ARBA00004141"/>
    </source>
</evidence>
<dbReference type="Pfam" id="PF00950">
    <property type="entry name" value="ABC-3"/>
    <property type="match status" value="1"/>
</dbReference>
<evidence type="ECO:0000256" key="7">
    <source>
        <dbReference type="SAM" id="Phobius"/>
    </source>
</evidence>
<keyword evidence="6" id="KW-0813">Transport</keyword>
<dbReference type="GO" id="GO:0055085">
    <property type="term" value="P:transmembrane transport"/>
    <property type="evidence" value="ECO:0007669"/>
    <property type="project" value="InterPro"/>
</dbReference>
<evidence type="ECO:0000256" key="4">
    <source>
        <dbReference type="ARBA" id="ARBA00022989"/>
    </source>
</evidence>
<feature type="transmembrane region" description="Helical" evidence="7">
    <location>
        <begin position="161"/>
        <end position="184"/>
    </location>
</feature>
<organism evidence="8">
    <name type="scientific">Moorella thermoacetica Y72</name>
    <dbReference type="NCBI Taxonomy" id="1325331"/>
    <lineage>
        <taxon>Bacteria</taxon>
        <taxon>Bacillati</taxon>
        <taxon>Bacillota</taxon>
        <taxon>Clostridia</taxon>
        <taxon>Neomoorellales</taxon>
        <taxon>Neomoorellaceae</taxon>
        <taxon>Neomoorella</taxon>
    </lineage>
</organism>
<dbReference type="InterPro" id="IPR037294">
    <property type="entry name" value="ABC_BtuC-like"/>
</dbReference>
<sequence>MSILSYKFMQEALLAGLLAGVACSLIGVFVVTMHLSFIGVSLSHTAFAGALFATWLGFEPLLGAILFSLIGAAVIGPLADRGEFNLDTPIGIIFSITMGLAFLFMGLLPGPKTQALELLWGSILTVTTADLWLLAVVTIIVTGLVIMFFKEIQAVIFHREMARAVGIPADAIFYSILFLTGATVTASLRSIGGLLIFNLILNPAAAAYQLTYSLKRMFFLAALFGVLSCWAGLGVSYILDVPSGAAIVLTSAVIFVLATIFSPKRKVKQWQEKE</sequence>
<gene>
    <name evidence="8" type="ORF">MTY_2559</name>
</gene>
<feature type="transmembrane region" description="Helical" evidence="7">
    <location>
        <begin position="190"/>
        <end position="210"/>
    </location>
</feature>
<dbReference type="SUPFAM" id="SSF81345">
    <property type="entry name" value="ABC transporter involved in vitamin B12 uptake, BtuC"/>
    <property type="match status" value="1"/>
</dbReference>
<proteinExistence type="inferred from homology"/>
<keyword evidence="5 7" id="KW-0472">Membrane</keyword>
<comment type="subcellular location">
    <subcellularLocation>
        <location evidence="6">Cell membrane</location>
        <topology evidence="6">Multi-pass membrane protein</topology>
    </subcellularLocation>
    <subcellularLocation>
        <location evidence="1">Membrane</location>
        <topology evidence="1">Multi-pass membrane protein</topology>
    </subcellularLocation>
</comment>
<feature type="transmembrane region" description="Helical" evidence="7">
    <location>
        <begin position="131"/>
        <end position="149"/>
    </location>
</feature>
<dbReference type="Gene3D" id="1.10.3470.10">
    <property type="entry name" value="ABC transporter involved in vitamin B12 uptake, BtuC"/>
    <property type="match status" value="1"/>
</dbReference>
<evidence type="ECO:0000256" key="5">
    <source>
        <dbReference type="ARBA" id="ARBA00023136"/>
    </source>
</evidence>
<feature type="transmembrane region" description="Helical" evidence="7">
    <location>
        <begin position="12"/>
        <end position="40"/>
    </location>
</feature>
<dbReference type="InterPro" id="IPR001626">
    <property type="entry name" value="ABC_TroCD"/>
</dbReference>
<dbReference type="GO" id="GO:0043190">
    <property type="term" value="C:ATP-binding cassette (ABC) transporter complex"/>
    <property type="evidence" value="ECO:0007669"/>
    <property type="project" value="InterPro"/>
</dbReference>
<evidence type="ECO:0000256" key="6">
    <source>
        <dbReference type="RuleBase" id="RU003943"/>
    </source>
</evidence>
<name>A0A0S6UE12_NEOTH</name>
<feature type="transmembrane region" description="Helical" evidence="7">
    <location>
        <begin position="245"/>
        <end position="263"/>
    </location>
</feature>
<comment type="similarity">
    <text evidence="2 6">Belongs to the ABC-3 integral membrane protein family.</text>
</comment>
<feature type="transmembrane region" description="Helical" evidence="7">
    <location>
        <begin position="217"/>
        <end position="239"/>
    </location>
</feature>
<dbReference type="PANTHER" id="PTHR30477">
    <property type="entry name" value="ABC-TRANSPORTER METAL-BINDING PROTEIN"/>
    <property type="match status" value="1"/>
</dbReference>